<evidence type="ECO:0000313" key="1">
    <source>
        <dbReference type="EMBL" id="KAK9745022.1"/>
    </source>
</evidence>
<dbReference type="InterPro" id="IPR029030">
    <property type="entry name" value="Caspase-like_dom_sf"/>
</dbReference>
<gene>
    <name evidence="1" type="ORF">QE152_g7268</name>
</gene>
<dbReference type="AlphaFoldDB" id="A0AAW1MEF3"/>
<reference evidence="1 2" key="1">
    <citation type="journal article" date="2024" name="BMC Genomics">
        <title>De novo assembly and annotation of Popillia japonica's genome with initial clues to its potential as an invasive pest.</title>
        <authorList>
            <person name="Cucini C."/>
            <person name="Boschi S."/>
            <person name="Funari R."/>
            <person name="Cardaioli E."/>
            <person name="Iannotti N."/>
            <person name="Marturano G."/>
            <person name="Paoli F."/>
            <person name="Bruttini M."/>
            <person name="Carapelli A."/>
            <person name="Frati F."/>
            <person name="Nardi F."/>
        </authorList>
    </citation>
    <scope>NUCLEOTIDE SEQUENCE [LARGE SCALE GENOMIC DNA]</scope>
    <source>
        <strain evidence="1">DMR45628</strain>
    </source>
</reference>
<dbReference type="Gene3D" id="3.40.50.1460">
    <property type="match status" value="1"/>
</dbReference>
<organism evidence="1 2">
    <name type="scientific">Popillia japonica</name>
    <name type="common">Japanese beetle</name>
    <dbReference type="NCBI Taxonomy" id="7064"/>
    <lineage>
        <taxon>Eukaryota</taxon>
        <taxon>Metazoa</taxon>
        <taxon>Ecdysozoa</taxon>
        <taxon>Arthropoda</taxon>
        <taxon>Hexapoda</taxon>
        <taxon>Insecta</taxon>
        <taxon>Pterygota</taxon>
        <taxon>Neoptera</taxon>
        <taxon>Endopterygota</taxon>
        <taxon>Coleoptera</taxon>
        <taxon>Polyphaga</taxon>
        <taxon>Scarabaeiformia</taxon>
        <taxon>Scarabaeidae</taxon>
        <taxon>Rutelinae</taxon>
        <taxon>Popillia</taxon>
    </lineage>
</organism>
<keyword evidence="2" id="KW-1185">Reference proteome</keyword>
<protein>
    <submittedName>
        <fullName evidence="1">Uncharacterized protein</fullName>
    </submittedName>
</protein>
<comment type="caution">
    <text evidence="1">The sequence shown here is derived from an EMBL/GenBank/DDBJ whole genome shotgun (WGS) entry which is preliminary data.</text>
</comment>
<accession>A0AAW1MEF3</accession>
<evidence type="ECO:0000313" key="2">
    <source>
        <dbReference type="Proteomes" id="UP001458880"/>
    </source>
</evidence>
<dbReference type="Proteomes" id="UP001458880">
    <property type="component" value="Unassembled WGS sequence"/>
</dbReference>
<name>A0AAW1MEF3_POPJA</name>
<dbReference type="EMBL" id="JASPKY010000053">
    <property type="protein sequence ID" value="KAK9745022.1"/>
    <property type="molecule type" value="Genomic_DNA"/>
</dbReference>
<proteinExistence type="predicted"/>
<sequence length="211" mass="24057">MSDTDSGGYRHGLIPYDDINIQFPTELIPDEYEHENGTNGLVYLFQDDDGKLLADKLLESLKHSGYNVPPQNIFSATDINTVIDQLSDLATNDFTPKTCLLVVIIAKTNIFENLLVRNVATKIWSPFIENSTLKFKPKIFMFYQYEERVYITYDGSETISAIKEPYDVPSEADVLIVYQKSIVNSDKYGFLGQFSEHLKNYGKRDDIMGLL</sequence>
<dbReference type="SUPFAM" id="SSF52129">
    <property type="entry name" value="Caspase-like"/>
    <property type="match status" value="1"/>
</dbReference>